<sequence>MNVEAATRFRTFQPTAMTITKESSCRVFCRRFFICILLVAVVALSSIVYAVYSYASNLADVCHTKECLRSAAAFKQNMNLQANPCEDFYSYVCGNWADDHPRPARHGAYSWYDERQTKIYRNIRTQLEANVSRSDPKPVTQAKSMYKACLSEANRERYGFTAVQSYLKEFGLPLTPTLLNRTKTSARKYKFDWISSVAKIQRKLGLNVIVGFNIEQDHQDKNRNRLTLEYHYRPDELRFPAYEWSKLKAKAHDRRPVAVRSSSQDTDESDNESAEEEEEEDGEDDEDEIDTTELAESFARVIEAINPSIDTSGMDEKMNVLAERFADFHRSLPKPLNSEDESEPEYYTVKQLQNATDHHIKPKKSYPVWQRYLDVLFANQPDAKPSGDEQLQMTPENVEFLGKLIDVVSDQPPALIELYVWGTVASFLVDHEFNDATLEEECAQVVHKLMGLAVSYAIADKSFLERTKPRVEQMLTDIRDEFDQMVLETDWMDAYTKYASLEKSKAMKSLIGFPEWILDDQKLEEHYAGLEISPTRHLENWVTALEFMNTGWLRSWKVKNNEVWDMDPTEVNAYNIFDRNAINIPVAIIQYPFYYLGLDALNYGALGEVLGHELTHGFDNAGRHYDKFGNEKRWWSNHTLQEYDKRAQCLEDQYSSYYVPEAKAFINGTLTLGENIADNGGLREAFRAYRAYVKRNGPEPVLPGFENFSHEQLLFISFGNQYCESISPAVAKYLVEDEHSPSKYRVLGVILETWQHWFGTISFDVRPVSSERFPKTSVVGNVLSKRQRAVDKSLRLWNVVRTVLLL</sequence>
<feature type="domain" description="Peptidase M13 C-terminal" evidence="11">
    <location>
        <begin position="572"/>
        <end position="753"/>
    </location>
</feature>
<keyword evidence="4" id="KW-0645">Protease</keyword>
<comment type="subcellular location">
    <subcellularLocation>
        <location evidence="2">Cell membrane</location>
        <topology evidence="2">Single-pass type II membrane protein</topology>
    </subcellularLocation>
</comment>
<evidence type="ECO:0000256" key="2">
    <source>
        <dbReference type="ARBA" id="ARBA00004401"/>
    </source>
</evidence>
<dbReference type="InterPro" id="IPR024079">
    <property type="entry name" value="MetalloPept_cat_dom_sf"/>
</dbReference>
<keyword evidence="10" id="KW-0472">Membrane</keyword>
<evidence type="ECO:0000256" key="7">
    <source>
        <dbReference type="ARBA" id="ARBA00022833"/>
    </source>
</evidence>
<proteinExistence type="evidence at transcript level"/>
<dbReference type="InterPro" id="IPR008753">
    <property type="entry name" value="Peptidase_M13_N"/>
</dbReference>
<dbReference type="PROSITE" id="PS51885">
    <property type="entry name" value="NEPRILYSIN"/>
    <property type="match status" value="1"/>
</dbReference>
<protein>
    <submittedName>
        <fullName evidence="13">Putative m13 family peptidase</fullName>
    </submittedName>
</protein>
<evidence type="ECO:0000256" key="4">
    <source>
        <dbReference type="ARBA" id="ARBA00022670"/>
    </source>
</evidence>
<keyword evidence="6" id="KW-0378">Hydrolase</keyword>
<keyword evidence="7" id="KW-0862">Zinc</keyword>
<evidence type="ECO:0000256" key="9">
    <source>
        <dbReference type="SAM" id="MobiDB-lite"/>
    </source>
</evidence>
<accession>A0A023EV84</accession>
<dbReference type="Gene3D" id="1.10.1380.10">
    <property type="entry name" value="Neutral endopeptidase , domain2"/>
    <property type="match status" value="1"/>
</dbReference>
<dbReference type="PANTHER" id="PTHR11733">
    <property type="entry name" value="ZINC METALLOPROTEASE FAMILY M13 NEPRILYSIN-RELATED"/>
    <property type="match status" value="1"/>
</dbReference>
<evidence type="ECO:0000256" key="5">
    <source>
        <dbReference type="ARBA" id="ARBA00022723"/>
    </source>
</evidence>
<evidence type="ECO:0000259" key="11">
    <source>
        <dbReference type="Pfam" id="PF01431"/>
    </source>
</evidence>
<evidence type="ECO:0000256" key="6">
    <source>
        <dbReference type="ARBA" id="ARBA00022801"/>
    </source>
</evidence>
<feature type="domain" description="Peptidase M13 N-terminal" evidence="12">
    <location>
        <begin position="84"/>
        <end position="514"/>
    </location>
</feature>
<feature type="compositionally biased region" description="Acidic residues" evidence="9">
    <location>
        <begin position="265"/>
        <end position="290"/>
    </location>
</feature>
<dbReference type="AlphaFoldDB" id="A0A023EV84"/>
<feature type="region of interest" description="Disordered" evidence="9">
    <location>
        <begin position="255"/>
        <end position="290"/>
    </location>
</feature>
<keyword evidence="5" id="KW-0479">Metal-binding</keyword>
<comment type="similarity">
    <text evidence="3">Belongs to the peptidase M13 family.</text>
</comment>
<dbReference type="GO" id="GO:0016485">
    <property type="term" value="P:protein processing"/>
    <property type="evidence" value="ECO:0007669"/>
    <property type="project" value="TreeGrafter"/>
</dbReference>
<dbReference type="PRINTS" id="PR00786">
    <property type="entry name" value="NEPRILYSIN"/>
</dbReference>
<dbReference type="Gene3D" id="3.40.390.10">
    <property type="entry name" value="Collagenase (Catalytic Domain)"/>
    <property type="match status" value="1"/>
</dbReference>
<dbReference type="GO" id="GO:0005886">
    <property type="term" value="C:plasma membrane"/>
    <property type="evidence" value="ECO:0007669"/>
    <property type="project" value="UniProtKB-SubCell"/>
</dbReference>
<dbReference type="Pfam" id="PF01431">
    <property type="entry name" value="Peptidase_M13"/>
    <property type="match status" value="1"/>
</dbReference>
<dbReference type="VEuPathDB" id="VectorBase:AALC636_013755"/>
<dbReference type="SUPFAM" id="SSF55486">
    <property type="entry name" value="Metalloproteases ('zincins'), catalytic domain"/>
    <property type="match status" value="1"/>
</dbReference>
<comment type="cofactor">
    <cofactor evidence="1">
        <name>Zn(2+)</name>
        <dbReference type="ChEBI" id="CHEBI:29105"/>
    </cofactor>
</comment>
<evidence type="ECO:0000259" key="12">
    <source>
        <dbReference type="Pfam" id="PF05649"/>
    </source>
</evidence>
<dbReference type="PANTHER" id="PTHR11733:SF133">
    <property type="entry name" value="PHOSPHATE-REGULATING NEUTRAL ENDOPEPTIDASE PHEX"/>
    <property type="match status" value="1"/>
</dbReference>
<keyword evidence="10" id="KW-0812">Transmembrane</keyword>
<feature type="transmembrane region" description="Helical" evidence="10">
    <location>
        <begin position="32"/>
        <end position="52"/>
    </location>
</feature>
<dbReference type="Pfam" id="PF05649">
    <property type="entry name" value="Peptidase_M13_N"/>
    <property type="match status" value="1"/>
</dbReference>
<name>A0A023EV84_AEDAL</name>
<dbReference type="InterPro" id="IPR000718">
    <property type="entry name" value="Peptidase_M13"/>
</dbReference>
<dbReference type="InterPro" id="IPR018497">
    <property type="entry name" value="Peptidase_M13_C"/>
</dbReference>
<keyword evidence="8" id="KW-0482">Metalloprotease</keyword>
<organism evidence="13">
    <name type="scientific">Aedes albopictus</name>
    <name type="common">Asian tiger mosquito</name>
    <name type="synonym">Stegomyia albopicta</name>
    <dbReference type="NCBI Taxonomy" id="7160"/>
    <lineage>
        <taxon>Eukaryota</taxon>
        <taxon>Metazoa</taxon>
        <taxon>Ecdysozoa</taxon>
        <taxon>Arthropoda</taxon>
        <taxon>Hexapoda</taxon>
        <taxon>Insecta</taxon>
        <taxon>Pterygota</taxon>
        <taxon>Neoptera</taxon>
        <taxon>Endopterygota</taxon>
        <taxon>Diptera</taxon>
        <taxon>Nematocera</taxon>
        <taxon>Culicoidea</taxon>
        <taxon>Culicidae</taxon>
        <taxon>Culicinae</taxon>
        <taxon>Aedini</taxon>
        <taxon>Aedes</taxon>
        <taxon>Stegomyia</taxon>
    </lineage>
</organism>
<dbReference type="MEROPS" id="M13.A02"/>
<dbReference type="VEuPathDB" id="VectorBase:AALF027170"/>
<keyword evidence="10" id="KW-1133">Transmembrane helix</keyword>
<evidence type="ECO:0000256" key="1">
    <source>
        <dbReference type="ARBA" id="ARBA00001947"/>
    </source>
</evidence>
<reference evidence="13" key="1">
    <citation type="journal article" date="2014" name="PLoS Negl. Trop. Dis.">
        <title>Identification and characterization of seminal fluid proteins in the Asian tiger mosquito, Aedes albopictus.</title>
        <authorList>
            <person name="Boes K.E."/>
            <person name="Ribeiro J.M."/>
            <person name="Wong A."/>
            <person name="Harrington L.C."/>
            <person name="Wolfner M.F."/>
            <person name="Sirot L.K."/>
        </authorList>
    </citation>
    <scope>NUCLEOTIDE SEQUENCE</scope>
    <source>
        <tissue evidence="13">Reproductive organs</tissue>
    </source>
</reference>
<dbReference type="EMBL" id="GAPW01000238">
    <property type="protein sequence ID" value="JAC13360.1"/>
    <property type="molecule type" value="mRNA"/>
</dbReference>
<evidence type="ECO:0000256" key="8">
    <source>
        <dbReference type="ARBA" id="ARBA00023049"/>
    </source>
</evidence>
<dbReference type="GO" id="GO:0046872">
    <property type="term" value="F:metal ion binding"/>
    <property type="evidence" value="ECO:0007669"/>
    <property type="project" value="UniProtKB-KW"/>
</dbReference>
<dbReference type="CDD" id="cd08662">
    <property type="entry name" value="M13"/>
    <property type="match status" value="1"/>
</dbReference>
<evidence type="ECO:0000256" key="10">
    <source>
        <dbReference type="SAM" id="Phobius"/>
    </source>
</evidence>
<dbReference type="VEuPathDB" id="VectorBase:AALFPA_047071"/>
<dbReference type="InterPro" id="IPR042089">
    <property type="entry name" value="Peptidase_M13_dom_2"/>
</dbReference>
<dbReference type="GO" id="GO:0004222">
    <property type="term" value="F:metalloendopeptidase activity"/>
    <property type="evidence" value="ECO:0007669"/>
    <property type="project" value="InterPro"/>
</dbReference>
<evidence type="ECO:0000256" key="3">
    <source>
        <dbReference type="ARBA" id="ARBA00007357"/>
    </source>
</evidence>
<evidence type="ECO:0000313" key="13">
    <source>
        <dbReference type="EMBL" id="JAC13360.1"/>
    </source>
</evidence>